<evidence type="ECO:0000256" key="1">
    <source>
        <dbReference type="SAM" id="Coils"/>
    </source>
</evidence>
<dbReference type="Pfam" id="PF08448">
    <property type="entry name" value="PAS_4"/>
    <property type="match status" value="1"/>
</dbReference>
<dbReference type="SMART" id="SM00091">
    <property type="entry name" value="PAS"/>
    <property type="match status" value="2"/>
</dbReference>
<feature type="domain" description="PAC" evidence="3">
    <location>
        <begin position="91"/>
        <end position="142"/>
    </location>
</feature>
<feature type="non-terminal residue" evidence="4">
    <location>
        <position position="407"/>
    </location>
</feature>
<dbReference type="CDD" id="cd00082">
    <property type="entry name" value="HisKA"/>
    <property type="match status" value="1"/>
</dbReference>
<dbReference type="CDD" id="cd00130">
    <property type="entry name" value="PAS"/>
    <property type="match status" value="2"/>
</dbReference>
<dbReference type="InterPro" id="IPR003661">
    <property type="entry name" value="HisK_dim/P_dom"/>
</dbReference>
<dbReference type="GO" id="GO:0000155">
    <property type="term" value="F:phosphorelay sensor kinase activity"/>
    <property type="evidence" value="ECO:0007669"/>
    <property type="project" value="InterPro"/>
</dbReference>
<dbReference type="InterPro" id="IPR036097">
    <property type="entry name" value="HisK_dim/P_sf"/>
</dbReference>
<dbReference type="PANTHER" id="PTHR43065:SF42">
    <property type="entry name" value="TWO-COMPONENT SENSOR PPRA"/>
    <property type="match status" value="1"/>
</dbReference>
<dbReference type="Pfam" id="PF13426">
    <property type="entry name" value="PAS_9"/>
    <property type="match status" value="1"/>
</dbReference>
<dbReference type="InterPro" id="IPR013656">
    <property type="entry name" value="PAS_4"/>
</dbReference>
<feature type="domain" description="PAC" evidence="3">
    <location>
        <begin position="217"/>
        <end position="269"/>
    </location>
</feature>
<dbReference type="SUPFAM" id="SSF47384">
    <property type="entry name" value="Homodimeric domain of signal transducing histidine kinase"/>
    <property type="match status" value="1"/>
</dbReference>
<sequence length="407" mass="46554">MGVSRDTTESKKTEEALRESEQRYRSLVESTEDSIYLVDRSCRYLFMNEKHLSRFGLPKDSVIGRSYGEFHSKGETKGFARKVKEVFETGKSLDYEYRSQRDGGYFLRTLSPIKEPDGKPVAVTVVSKDITDRKLAQQALLESELWMRSMFNSMEEAVFIITPDRVIVDINEASTRMFGYSKDEVMNRSTEILHVDHDHYLEFGGRMKEAFDKGQAARFEFDMKRKNGEIFPSERTISLLKDDKGKHIGILSVIRDLSERKRAEEEKKKLEAQFQAAQRMEAMGTLAGGIAHNFNNILMGIQGNTSLVLLNKTSTHPDYERLKGIEQGVKSGAELTRELLGFTRGGKYEVRPTNLNELIENQSRMFGRTKKQITIRGKYEDNLLPVEVDQGQIGQALLNLYVNAWQA</sequence>
<feature type="coiled-coil region" evidence="1">
    <location>
        <begin position="253"/>
        <end position="283"/>
    </location>
</feature>
<dbReference type="InterPro" id="IPR000014">
    <property type="entry name" value="PAS"/>
</dbReference>
<dbReference type="Gene3D" id="1.10.287.130">
    <property type="match status" value="1"/>
</dbReference>
<protein>
    <recommendedName>
        <fullName evidence="5">PAS domain-containing protein</fullName>
    </recommendedName>
</protein>
<feature type="domain" description="PAS" evidence="2">
    <location>
        <begin position="20"/>
        <end position="90"/>
    </location>
</feature>
<feature type="domain" description="PAS" evidence="2">
    <location>
        <begin position="143"/>
        <end position="214"/>
    </location>
</feature>
<dbReference type="NCBIfam" id="TIGR00229">
    <property type="entry name" value="sensory_box"/>
    <property type="match status" value="2"/>
</dbReference>
<dbReference type="PANTHER" id="PTHR43065">
    <property type="entry name" value="SENSOR HISTIDINE KINASE"/>
    <property type="match status" value="1"/>
</dbReference>
<dbReference type="InterPro" id="IPR000700">
    <property type="entry name" value="PAS-assoc_C"/>
</dbReference>
<dbReference type="InterPro" id="IPR001610">
    <property type="entry name" value="PAC"/>
</dbReference>
<proteinExistence type="predicted"/>
<dbReference type="Gene3D" id="3.30.565.10">
    <property type="entry name" value="Histidine kinase-like ATPase, C-terminal domain"/>
    <property type="match status" value="1"/>
</dbReference>
<reference evidence="4" key="1">
    <citation type="journal article" date="2014" name="Front. Microbiol.">
        <title>High frequency of phylogenetically diverse reductive dehalogenase-homologous genes in deep subseafloor sedimentary metagenomes.</title>
        <authorList>
            <person name="Kawai M."/>
            <person name="Futagami T."/>
            <person name="Toyoda A."/>
            <person name="Takaki Y."/>
            <person name="Nishi S."/>
            <person name="Hori S."/>
            <person name="Arai W."/>
            <person name="Tsubouchi T."/>
            <person name="Morono Y."/>
            <person name="Uchiyama I."/>
            <person name="Ito T."/>
            <person name="Fujiyama A."/>
            <person name="Inagaki F."/>
            <person name="Takami H."/>
        </authorList>
    </citation>
    <scope>NUCLEOTIDE SEQUENCE</scope>
    <source>
        <strain evidence="4">Expedition CK06-06</strain>
    </source>
</reference>
<feature type="domain" description="PAC" evidence="3">
    <location>
        <begin position="1"/>
        <end position="19"/>
    </location>
</feature>
<accession>X0SEW6</accession>
<dbReference type="InterPro" id="IPR035965">
    <property type="entry name" value="PAS-like_dom_sf"/>
</dbReference>
<name>X0SEW6_9ZZZZ</name>
<dbReference type="SUPFAM" id="SSF55785">
    <property type="entry name" value="PYP-like sensor domain (PAS domain)"/>
    <property type="match status" value="2"/>
</dbReference>
<dbReference type="SUPFAM" id="SSF55874">
    <property type="entry name" value="ATPase domain of HSP90 chaperone/DNA topoisomerase II/histidine kinase"/>
    <property type="match status" value="1"/>
</dbReference>
<comment type="caution">
    <text evidence="4">The sequence shown here is derived from an EMBL/GenBank/DDBJ whole genome shotgun (WGS) entry which is preliminary data.</text>
</comment>
<evidence type="ECO:0008006" key="5">
    <source>
        <dbReference type="Google" id="ProtNLM"/>
    </source>
</evidence>
<organism evidence="4">
    <name type="scientific">marine sediment metagenome</name>
    <dbReference type="NCBI Taxonomy" id="412755"/>
    <lineage>
        <taxon>unclassified sequences</taxon>
        <taxon>metagenomes</taxon>
        <taxon>ecological metagenomes</taxon>
    </lineage>
</organism>
<dbReference type="Gene3D" id="3.30.450.20">
    <property type="entry name" value="PAS domain"/>
    <property type="match status" value="2"/>
</dbReference>
<gene>
    <name evidence="4" type="ORF">S01H1_13254</name>
</gene>
<dbReference type="InterPro" id="IPR036890">
    <property type="entry name" value="HATPase_C_sf"/>
</dbReference>
<dbReference type="AlphaFoldDB" id="X0SEW6"/>
<evidence type="ECO:0000259" key="2">
    <source>
        <dbReference type="PROSITE" id="PS50112"/>
    </source>
</evidence>
<keyword evidence="1" id="KW-0175">Coiled coil</keyword>
<dbReference type="SMART" id="SM00086">
    <property type="entry name" value="PAC"/>
    <property type="match status" value="2"/>
</dbReference>
<evidence type="ECO:0000313" key="4">
    <source>
        <dbReference type="EMBL" id="GAF74442.1"/>
    </source>
</evidence>
<dbReference type="EMBL" id="BARS01006841">
    <property type="protein sequence ID" value="GAF74442.1"/>
    <property type="molecule type" value="Genomic_DNA"/>
</dbReference>
<evidence type="ECO:0000259" key="3">
    <source>
        <dbReference type="PROSITE" id="PS50113"/>
    </source>
</evidence>
<dbReference type="PROSITE" id="PS50112">
    <property type="entry name" value="PAS"/>
    <property type="match status" value="2"/>
</dbReference>
<dbReference type="PROSITE" id="PS50113">
    <property type="entry name" value="PAC"/>
    <property type="match status" value="3"/>
</dbReference>